<dbReference type="InterPro" id="IPR036400">
    <property type="entry name" value="Cyt_B5-like_heme/steroid_sf"/>
</dbReference>
<feature type="region of interest" description="Disordered" evidence="5">
    <location>
        <begin position="703"/>
        <end position="731"/>
    </location>
</feature>
<evidence type="ECO:0000256" key="3">
    <source>
        <dbReference type="ARBA" id="ARBA00023004"/>
    </source>
</evidence>
<dbReference type="GO" id="GO:0020037">
    <property type="term" value="F:heme binding"/>
    <property type="evidence" value="ECO:0007669"/>
    <property type="project" value="InterPro"/>
</dbReference>
<evidence type="ECO:0000256" key="2">
    <source>
        <dbReference type="ARBA" id="ARBA00022723"/>
    </source>
</evidence>
<evidence type="ECO:0000256" key="1">
    <source>
        <dbReference type="ARBA" id="ARBA00022617"/>
    </source>
</evidence>
<accession>A0AAW0QUA8</accession>
<keyword evidence="3" id="KW-0408">Iron</keyword>
<evidence type="ECO:0000256" key="4">
    <source>
        <dbReference type="ARBA" id="ARBA00038168"/>
    </source>
</evidence>
<keyword evidence="8" id="KW-1185">Reference proteome</keyword>
<protein>
    <submittedName>
        <fullName evidence="7">Cytochrome b5</fullName>
    </submittedName>
</protein>
<keyword evidence="2" id="KW-0479">Metal-binding</keyword>
<dbReference type="Gene3D" id="3.10.120.10">
    <property type="entry name" value="Cytochrome b5-like heme/steroid binding domain"/>
    <property type="match status" value="1"/>
</dbReference>
<feature type="region of interest" description="Disordered" evidence="5">
    <location>
        <begin position="1"/>
        <end position="24"/>
    </location>
</feature>
<feature type="region of interest" description="Disordered" evidence="5">
    <location>
        <begin position="1194"/>
        <end position="1257"/>
    </location>
</feature>
<dbReference type="PANTHER" id="PTHR19359">
    <property type="entry name" value="CYTOCHROME B5"/>
    <property type="match status" value="1"/>
</dbReference>
<comment type="similarity">
    <text evidence="4">Belongs to the cytochrome b5 family.</text>
</comment>
<organism evidence="7 8">
    <name type="scientific">Apiospora kogelbergensis</name>
    <dbReference type="NCBI Taxonomy" id="1337665"/>
    <lineage>
        <taxon>Eukaryota</taxon>
        <taxon>Fungi</taxon>
        <taxon>Dikarya</taxon>
        <taxon>Ascomycota</taxon>
        <taxon>Pezizomycotina</taxon>
        <taxon>Sordariomycetes</taxon>
        <taxon>Xylariomycetidae</taxon>
        <taxon>Amphisphaeriales</taxon>
        <taxon>Apiosporaceae</taxon>
        <taxon>Apiospora</taxon>
    </lineage>
</organism>
<proteinExistence type="inferred from homology"/>
<dbReference type="SUPFAM" id="SSF55856">
    <property type="entry name" value="Cytochrome b5-like heme/steroid binding domain"/>
    <property type="match status" value="3"/>
</dbReference>
<dbReference type="Pfam" id="PF00173">
    <property type="entry name" value="Cyt-b5"/>
    <property type="match status" value="1"/>
</dbReference>
<evidence type="ECO:0000313" key="8">
    <source>
        <dbReference type="Proteomes" id="UP001392437"/>
    </source>
</evidence>
<gene>
    <name evidence="7" type="ORF">PG999_008344</name>
</gene>
<dbReference type="PROSITE" id="PS00191">
    <property type="entry name" value="CYTOCHROME_B5_1"/>
    <property type="match status" value="1"/>
</dbReference>
<evidence type="ECO:0000256" key="5">
    <source>
        <dbReference type="SAM" id="MobiDB-lite"/>
    </source>
</evidence>
<evidence type="ECO:0000313" key="7">
    <source>
        <dbReference type="EMBL" id="KAK8104985.1"/>
    </source>
</evidence>
<comment type="caution">
    <text evidence="7">The sequence shown here is derived from an EMBL/GenBank/DDBJ whole genome shotgun (WGS) entry which is preliminary data.</text>
</comment>
<evidence type="ECO:0000259" key="6">
    <source>
        <dbReference type="PROSITE" id="PS50255"/>
    </source>
</evidence>
<name>A0AAW0QUA8_9PEZI</name>
<dbReference type="GO" id="GO:0016020">
    <property type="term" value="C:membrane"/>
    <property type="evidence" value="ECO:0007669"/>
    <property type="project" value="TreeGrafter"/>
</dbReference>
<dbReference type="EMBL" id="JAQQWP010000008">
    <property type="protein sequence ID" value="KAK8104985.1"/>
    <property type="molecule type" value="Genomic_DNA"/>
</dbReference>
<dbReference type="GO" id="GO:0046872">
    <property type="term" value="F:metal ion binding"/>
    <property type="evidence" value="ECO:0007669"/>
    <property type="project" value="UniProtKB-KW"/>
</dbReference>
<feature type="domain" description="Cytochrome b5 heme-binding" evidence="6">
    <location>
        <begin position="910"/>
        <end position="985"/>
    </location>
</feature>
<sequence length="1257" mass="142590">MDQPTTRPVDGSLPESPWAQHFRPSKDPMFRTFKDGLHHSGLAPLYPSISWKDLGKGAFPMDQQPLLAMDQLDELFYSERYQRSTRAGVMSWRVDALAGSLNDLSDRDDIENDPNLIQVNEEGWLDFLRRDRWFDLRVDAVAGIPFPQPDLLNYHNRWWTVDNPAIWKYMRIALEVVNRVLNTIIEARHPWLDTVLFSQIQWWSDVNQEMADFCMFTGVQSPSVLLQRPESERATAAELREELQAVLRFCIMGFVDEKSINQTEHCLGYSAWVFSQETVDNLRELLKGEVHSIVPVLRSTRNRDRPPLLGREAGLVFEQSFFGGVLEAEFVNEDTADFANGANTNFSVPPWPQNYDCTGMIPERWCPPYVYQVPRLVAPSLFATSLVSEGYWNTVVSHWGTTALRVPNSLSSVGQMGYTHYFTRWHSARLTRPLKDVAPEMYDKYRAFQSDWRRLTTWNATVRPWWEAEYTKWSLSPWSQVNARRWILEFREAHTKRDLPRCTLLLGNMISWIGQLQFEAGFDPRVGPVINLWGCIASLMMASIPIMAGEAGWKGPPLSYWMHPSVSASTRWTEPLTLHPMTLDMFQKKNEVRPGPWSDPEGGLVAFWNRFCPMGMMWDIPHAWLDACYDTYQQLWVHHYTIRSPWHWGEFDFEIPEYDDSWARISNNSYNVNFYNIPIYQWTRSYAPAGYDRDFYLPSPPSTPPPPWGTPGFRARQPRRTPSPSHPRRRSLYPVHFSTGEVGNNMDDEDFWVIESDGNDGYDIFSIRELCLQLGHSTAEMIRRELITLSPLGPKLREDGHPGADQIRSKLKQICPKMGKLLVPRTADEISEYDGQEGMPLWIVIGTTVYDITKFTYSTQREKTQLTENPGGRPKTLPDDPEVYDDLLLRLFPFRCALFRGQKAPPKTALSLFTPSMLRWHDNPTAGMYIVVDDVVYNVADYVDRHPGGRDIIGPALGREASKFHEDHAPNTMADYAELAVGRLVPDMTQKELQQQQLVIHSWVFDLSKLQAAEDEWAHPLVAPLGGKDASEAIKGQDATARALVHVYNRCKQAIVGRVAPAELHEIPVGEVAKHDNPRSFHGAWVTVDGDVYDVTTLMLHGKSIYGQELPHMWAGQEVQDESLRAWLRDGFAYRVVGRAVPGAAPPEPTVDELLRRHRGVDGPADRAARAARKRVWGIDEDDPTLGGLVHVCSGSRTRRHNNNNGGGGGGGRPGNGPAADAARGRKRSAEAEDGGGGGDGDAAGPATKKRGMFDKI</sequence>
<dbReference type="InterPro" id="IPR050668">
    <property type="entry name" value="Cytochrome_b5"/>
</dbReference>
<dbReference type="InterPro" id="IPR018506">
    <property type="entry name" value="Cyt_B5_heme-BS"/>
</dbReference>
<dbReference type="Proteomes" id="UP001392437">
    <property type="component" value="Unassembled WGS sequence"/>
</dbReference>
<dbReference type="PROSITE" id="PS50255">
    <property type="entry name" value="CYTOCHROME_B5_2"/>
    <property type="match status" value="1"/>
</dbReference>
<keyword evidence="1" id="KW-0349">Heme</keyword>
<reference evidence="7 8" key="1">
    <citation type="submission" date="2023-01" db="EMBL/GenBank/DDBJ databases">
        <title>Analysis of 21 Apiospora genomes using comparative genomics revels a genus with tremendous synthesis potential of carbohydrate active enzymes and secondary metabolites.</title>
        <authorList>
            <person name="Sorensen T."/>
        </authorList>
    </citation>
    <scope>NUCLEOTIDE SEQUENCE [LARGE SCALE GENOMIC DNA]</scope>
    <source>
        <strain evidence="7 8">CBS 117206</strain>
    </source>
</reference>
<dbReference type="AlphaFoldDB" id="A0AAW0QUA8"/>
<dbReference type="InterPro" id="IPR001199">
    <property type="entry name" value="Cyt_B5-like_heme/steroid-bd"/>
</dbReference>
<feature type="compositionally biased region" description="Gly residues" evidence="5">
    <location>
        <begin position="1205"/>
        <end position="1215"/>
    </location>
</feature>
<dbReference type="SMART" id="SM01117">
    <property type="entry name" value="Cyt-b5"/>
    <property type="match status" value="3"/>
</dbReference>